<feature type="domain" description="Expansin-like CBD" evidence="9">
    <location>
        <begin position="164"/>
        <end position="243"/>
    </location>
</feature>
<dbReference type="HOGENOM" id="CLU_027462_0_1_1"/>
<dbReference type="PRINTS" id="PR01225">
    <property type="entry name" value="EXPANSNFAMLY"/>
</dbReference>
<evidence type="ECO:0000256" key="2">
    <source>
        <dbReference type="ARBA" id="ARBA00022512"/>
    </source>
</evidence>
<dbReference type="Gene3D" id="2.60.40.760">
    <property type="entry name" value="Expansin, cellulose-binding-like domain"/>
    <property type="match status" value="1"/>
</dbReference>
<accession>D7MJQ3</accession>
<reference evidence="11" key="1">
    <citation type="journal article" date="2011" name="Nat. Genet.">
        <title>The Arabidopsis lyrata genome sequence and the basis of rapid genome size change.</title>
        <authorList>
            <person name="Hu T.T."/>
            <person name="Pattyn P."/>
            <person name="Bakker E.G."/>
            <person name="Cao J."/>
            <person name="Cheng J.-F."/>
            <person name="Clark R.M."/>
            <person name="Fahlgren N."/>
            <person name="Fawcett J.A."/>
            <person name="Grimwood J."/>
            <person name="Gundlach H."/>
            <person name="Haberer G."/>
            <person name="Hollister J.D."/>
            <person name="Ossowski S."/>
            <person name="Ottilar R.P."/>
            <person name="Salamov A.A."/>
            <person name="Schneeberger K."/>
            <person name="Spannagl M."/>
            <person name="Wang X."/>
            <person name="Yang L."/>
            <person name="Nasrallah M.E."/>
            <person name="Bergelson J."/>
            <person name="Carrington J.C."/>
            <person name="Gaut B.S."/>
            <person name="Schmutz J."/>
            <person name="Mayer K.F.X."/>
            <person name="Van de Peer Y."/>
            <person name="Grigoriev I.V."/>
            <person name="Nordborg M."/>
            <person name="Weigel D."/>
            <person name="Guo Y.-L."/>
        </authorList>
    </citation>
    <scope>NUCLEOTIDE SEQUENCE [LARGE SCALE GENOMIC DNA]</scope>
    <source>
        <strain evidence="11">cv. MN47</strain>
    </source>
</reference>
<dbReference type="CDD" id="cd22274">
    <property type="entry name" value="DPBB_EXPA_N"/>
    <property type="match status" value="1"/>
</dbReference>
<dbReference type="InterPro" id="IPR007117">
    <property type="entry name" value="Expansin_CBD"/>
</dbReference>
<dbReference type="Pfam" id="PF01357">
    <property type="entry name" value="Expansin_C"/>
    <property type="match status" value="1"/>
</dbReference>
<dbReference type="GO" id="GO:0009664">
    <property type="term" value="P:plant-type cell wall organization"/>
    <property type="evidence" value="ECO:0007669"/>
    <property type="project" value="InterPro"/>
</dbReference>
<keyword evidence="2 7" id="KW-0134">Cell wall</keyword>
<evidence type="ECO:0000259" key="9">
    <source>
        <dbReference type="PROSITE" id="PS50843"/>
    </source>
</evidence>
<dbReference type="GO" id="GO:0016020">
    <property type="term" value="C:membrane"/>
    <property type="evidence" value="ECO:0007669"/>
    <property type="project" value="UniProtKB-SubCell"/>
</dbReference>
<dbReference type="PANTHER" id="PTHR31867">
    <property type="entry name" value="EXPANSIN-A15"/>
    <property type="match status" value="1"/>
</dbReference>
<gene>
    <name evidence="10" type="ORF">ARALYDRAFT_494062</name>
</gene>
<dbReference type="InterPro" id="IPR036908">
    <property type="entry name" value="RlpA-like_sf"/>
</dbReference>
<evidence type="ECO:0000256" key="4">
    <source>
        <dbReference type="ARBA" id="ARBA00022729"/>
    </source>
</evidence>
<evidence type="ECO:0000256" key="1">
    <source>
        <dbReference type="ARBA" id="ARBA00005392"/>
    </source>
</evidence>
<keyword evidence="5" id="KW-0472">Membrane</keyword>
<dbReference type="AlphaFoldDB" id="D7MJQ3"/>
<dbReference type="Gene3D" id="2.40.40.10">
    <property type="entry name" value="RlpA-like domain"/>
    <property type="match status" value="1"/>
</dbReference>
<evidence type="ECO:0000313" key="11">
    <source>
        <dbReference type="Proteomes" id="UP000008694"/>
    </source>
</evidence>
<dbReference type="InterPro" id="IPR007118">
    <property type="entry name" value="Expan_Lol_pI"/>
</dbReference>
<dbReference type="PRINTS" id="PR01226">
    <property type="entry name" value="EXPANSIN"/>
</dbReference>
<evidence type="ECO:0000256" key="7">
    <source>
        <dbReference type="RuleBase" id="RU365023"/>
    </source>
</evidence>
<feature type="domain" description="Expansin-like EG45" evidence="8">
    <location>
        <begin position="49"/>
        <end position="154"/>
    </location>
</feature>
<dbReference type="eggNOG" id="ENOG502QQNJ">
    <property type="taxonomic scope" value="Eukaryota"/>
</dbReference>
<name>D7MJQ3_ARALL</name>
<keyword evidence="3 7" id="KW-0964">Secreted</keyword>
<dbReference type="GO" id="GO:0009653">
    <property type="term" value="P:anatomical structure morphogenesis"/>
    <property type="evidence" value="ECO:0007669"/>
    <property type="project" value="UniProtKB-ARBA"/>
</dbReference>
<dbReference type="PROSITE" id="PS50842">
    <property type="entry name" value="EXPANSIN_EG45"/>
    <property type="match status" value="1"/>
</dbReference>
<dbReference type="InterPro" id="IPR002963">
    <property type="entry name" value="Expansin"/>
</dbReference>
<sequence>MATWFMFISYGHGADVAEPSPGTNGLDTAWYDARATYYGDIHGIGTELEGACGYGDPNKHGYGLATAALSTALFNNGATCGACYEIMCAPNPQGCLSGSIKITATNLCPPDSTWCNLPNKHFDLSLPMFIKIAQVKAGIVPIRYRRVPCAKTGGVKFEVKGNPSFLTILPYNVGGAGDIKAVYVKGSKTGWIAMSRNWGQNWTTNVNLAGQSVSLRVTTSDEVTKDFTDVMPQSWGFGQTFDGKTNF</sequence>
<comment type="subcellular location">
    <subcellularLocation>
        <location evidence="7">Secreted</location>
        <location evidence="7">Cell wall</location>
    </subcellularLocation>
    <subcellularLocation>
        <location evidence="7">Membrane</location>
        <topology evidence="7">Peripheral membrane protein</topology>
    </subcellularLocation>
</comment>
<dbReference type="Gramene" id="fgenesh2_kg.7__3495__AT5G39260.1">
    <property type="protein sequence ID" value="fgenesh2_kg.7__3495__AT5G39260.1"/>
    <property type="gene ID" value="fgenesh2_kg.7__3495__AT5G39260.1"/>
</dbReference>
<proteinExistence type="inferred from homology"/>
<dbReference type="GO" id="GO:0005576">
    <property type="term" value="C:extracellular region"/>
    <property type="evidence" value="ECO:0007669"/>
    <property type="project" value="InterPro"/>
</dbReference>
<dbReference type="SMART" id="SM00837">
    <property type="entry name" value="DPBB_1"/>
    <property type="match status" value="1"/>
</dbReference>
<dbReference type="EMBL" id="GL348719">
    <property type="protein sequence ID" value="EFH44994.1"/>
    <property type="molecule type" value="Genomic_DNA"/>
</dbReference>
<keyword evidence="11" id="KW-1185">Reference proteome</keyword>
<dbReference type="SUPFAM" id="SSF49590">
    <property type="entry name" value="PHL pollen allergen"/>
    <property type="match status" value="1"/>
</dbReference>
<dbReference type="STRING" id="81972.D7MJQ3"/>
<dbReference type="Proteomes" id="UP000008694">
    <property type="component" value="Unassembled WGS sequence"/>
</dbReference>
<dbReference type="InterPro" id="IPR007112">
    <property type="entry name" value="Expansin/allergen_DPBB_dom"/>
</dbReference>
<evidence type="ECO:0000259" key="8">
    <source>
        <dbReference type="PROSITE" id="PS50842"/>
    </source>
</evidence>
<keyword evidence="6 7" id="KW-0961">Cell wall biogenesis/degradation</keyword>
<dbReference type="InterPro" id="IPR009009">
    <property type="entry name" value="RlpA-like_DPBB"/>
</dbReference>
<keyword evidence="4" id="KW-0732">Signal</keyword>
<comment type="function">
    <text evidence="7">Causes loosening and extension of plant cell walls by disrupting non-covalent bonding between cellulose microfibrils and matrix glucans. No enzymatic activity has been found.</text>
</comment>
<evidence type="ECO:0000256" key="6">
    <source>
        <dbReference type="ARBA" id="ARBA00023316"/>
    </source>
</evidence>
<dbReference type="Pfam" id="PF03330">
    <property type="entry name" value="DPBB_1"/>
    <property type="match status" value="1"/>
</dbReference>
<protein>
    <recommendedName>
        <fullName evidence="7">Expansin</fullName>
    </recommendedName>
</protein>
<comment type="similarity">
    <text evidence="1 7">Belongs to the expansin family. Expansin A subfamily.</text>
</comment>
<evidence type="ECO:0000256" key="3">
    <source>
        <dbReference type="ARBA" id="ARBA00022525"/>
    </source>
</evidence>
<dbReference type="PROSITE" id="PS50843">
    <property type="entry name" value="EXPANSIN_CBD"/>
    <property type="match status" value="1"/>
</dbReference>
<dbReference type="SUPFAM" id="SSF50685">
    <property type="entry name" value="Barwin-like endoglucanases"/>
    <property type="match status" value="1"/>
</dbReference>
<dbReference type="InterPro" id="IPR036749">
    <property type="entry name" value="Expansin_CBD_sf"/>
</dbReference>
<evidence type="ECO:0000313" key="10">
    <source>
        <dbReference type="EMBL" id="EFH44994.1"/>
    </source>
</evidence>
<evidence type="ECO:0000256" key="5">
    <source>
        <dbReference type="ARBA" id="ARBA00023136"/>
    </source>
</evidence>
<organism evidence="11">
    <name type="scientific">Arabidopsis lyrata subsp. lyrata</name>
    <name type="common">Lyre-leaved rock-cress</name>
    <dbReference type="NCBI Taxonomy" id="81972"/>
    <lineage>
        <taxon>Eukaryota</taxon>
        <taxon>Viridiplantae</taxon>
        <taxon>Streptophyta</taxon>
        <taxon>Embryophyta</taxon>
        <taxon>Tracheophyta</taxon>
        <taxon>Spermatophyta</taxon>
        <taxon>Magnoliopsida</taxon>
        <taxon>eudicotyledons</taxon>
        <taxon>Gunneridae</taxon>
        <taxon>Pentapetalae</taxon>
        <taxon>rosids</taxon>
        <taxon>malvids</taxon>
        <taxon>Brassicales</taxon>
        <taxon>Brassicaceae</taxon>
        <taxon>Camelineae</taxon>
        <taxon>Arabidopsis</taxon>
    </lineage>
</organism>